<feature type="region of interest" description="Disordered" evidence="6">
    <location>
        <begin position="731"/>
        <end position="752"/>
    </location>
</feature>
<feature type="domain" description="GRF-type" evidence="7">
    <location>
        <begin position="753"/>
        <end position="792"/>
    </location>
</feature>
<comment type="caution">
    <text evidence="8">The sequence shown here is derived from an EMBL/GenBank/DDBJ whole genome shotgun (WGS) entry which is preliminary data.</text>
</comment>
<evidence type="ECO:0000256" key="6">
    <source>
        <dbReference type="SAM" id="MobiDB-lite"/>
    </source>
</evidence>
<feature type="compositionally biased region" description="Basic and acidic residues" evidence="6">
    <location>
        <begin position="590"/>
        <end position="602"/>
    </location>
</feature>
<dbReference type="Pfam" id="PF06839">
    <property type="entry name" value="Zn_ribbon_GRF"/>
    <property type="match status" value="1"/>
</dbReference>
<keyword evidence="5" id="KW-0175">Coiled coil</keyword>
<evidence type="ECO:0000256" key="2">
    <source>
        <dbReference type="ARBA" id="ARBA00022771"/>
    </source>
</evidence>
<dbReference type="EMBL" id="CAXAMN010028139">
    <property type="protein sequence ID" value="CAK9115307.1"/>
    <property type="molecule type" value="Genomic_DNA"/>
</dbReference>
<keyword evidence="2 4" id="KW-0863">Zinc-finger</keyword>
<dbReference type="EMBL" id="CAXAMN010028028">
    <property type="protein sequence ID" value="CAK9114683.1"/>
    <property type="molecule type" value="Genomic_DNA"/>
</dbReference>
<dbReference type="Proteomes" id="UP001642484">
    <property type="component" value="Unassembled WGS sequence"/>
</dbReference>
<feature type="compositionally biased region" description="Basic and acidic residues" evidence="6">
    <location>
        <begin position="1"/>
        <end position="10"/>
    </location>
</feature>
<keyword evidence="1" id="KW-0479">Metal-binding</keyword>
<proteinExistence type="predicted"/>
<feature type="region of interest" description="Disordered" evidence="6">
    <location>
        <begin position="550"/>
        <end position="573"/>
    </location>
</feature>
<evidence type="ECO:0000256" key="1">
    <source>
        <dbReference type="ARBA" id="ARBA00022723"/>
    </source>
</evidence>
<keyword evidence="3" id="KW-0862">Zinc</keyword>
<feature type="coiled-coil region" evidence="5">
    <location>
        <begin position="687"/>
        <end position="717"/>
    </location>
</feature>
<reference evidence="8 10" key="1">
    <citation type="submission" date="2024-02" db="EMBL/GenBank/DDBJ databases">
        <authorList>
            <person name="Chen Y."/>
            <person name="Shah S."/>
            <person name="Dougan E. K."/>
            <person name="Thang M."/>
            <person name="Chan C."/>
        </authorList>
    </citation>
    <scope>NUCLEOTIDE SEQUENCE [LARGE SCALE GENOMIC DNA]</scope>
</reference>
<keyword evidence="10" id="KW-1185">Reference proteome</keyword>
<evidence type="ECO:0000313" key="8">
    <source>
        <dbReference type="EMBL" id="CAK9114683.1"/>
    </source>
</evidence>
<gene>
    <name evidence="8" type="ORF">CCMP2556_LOCUS53024</name>
    <name evidence="9" type="ORF">CCMP2556_LOCUS53296</name>
</gene>
<name>A0ABP0SQN2_9DINO</name>
<evidence type="ECO:0000313" key="9">
    <source>
        <dbReference type="EMBL" id="CAK9115307.1"/>
    </source>
</evidence>
<protein>
    <recommendedName>
        <fullName evidence="7">GRF-type domain-containing protein</fullName>
    </recommendedName>
</protein>
<feature type="region of interest" description="Disordered" evidence="6">
    <location>
        <begin position="1"/>
        <end position="45"/>
    </location>
</feature>
<feature type="compositionally biased region" description="Polar residues" evidence="6">
    <location>
        <begin position="550"/>
        <end position="559"/>
    </location>
</feature>
<dbReference type="PROSITE" id="PS51999">
    <property type="entry name" value="ZF_GRF"/>
    <property type="match status" value="1"/>
</dbReference>
<evidence type="ECO:0000256" key="5">
    <source>
        <dbReference type="SAM" id="Coils"/>
    </source>
</evidence>
<accession>A0ABP0SQN2</accession>
<feature type="compositionally biased region" description="Low complexity" evidence="6">
    <location>
        <begin position="614"/>
        <end position="630"/>
    </location>
</feature>
<sequence>MSDGEPEPRRAGGGFAAASTGGQAGRTETAPRDRDPPPAYDGENPEVTFRQYEKQVALWEFETEVPKQKRGIKLLRQLTGVAMTAVDDMEISEIACEQGVKNVLGKLREYFLPHLEVSLPRAFETAVYGPPRGNKESFAEYTKRMERAFIHLTKEGVDLPDGAKGYILYRQASLTEAQDQRLLTWAEGQYGRGEITKALRRLDKVIKEKDKPRGSYVAEETYVLENDTGINYEADGDGEGRTFYVGLRPESTSFSSSQQDFWLRQFVKESRARQEASAEIDMEANPSKRYMERACMVKEGKVNFCGITTQAIEGIVDTAAEGGLIGKESLLRLERELAGRGLRVKWIPKQSFAKGVGGNAVVEGVALIPLGLGGINGVLETTVVQGDVPFLLPVKLLKALEVVIDLKNMVMQGSSSWSHVVLLPQQCRLNHIWPTLNSIIGPKTPLAHHHHMASLLKKAKALVGATPSTDPVPMEVGPRVHNPRVPIKNWRIVLDKIGILLVLAALQGATDEWCLDLDSQRPGRKSLETMADYYSEVIVRAQVLKPLQSKNAPTTSASTCVHPKSSLKGGGNGSSSYIVRRACHTRWAHSERAADVQKKIKDGPLSLKNPKGEPTSPTSPGTSTPAPRTPLRSEGKILDDAVLATPPSGGETLEALMAMKQDLRVEMGTHAQMMLQQLGNEQAASTIQQSQMNAVQLQQIAEEVKRATVANREQEIRQEKLMQMLIQAKTPEATHDPRASSRRSPPPKVTKHCLCGKPAEALIVKKDGPRKGRMFWKCVQRRCDLFEWIDERDQADIDEVKTAASSLNPRRSKSPKREAPASAPTVGNSWCQVSVNSSRAENVPVVDVDEFDG</sequence>
<evidence type="ECO:0000256" key="3">
    <source>
        <dbReference type="ARBA" id="ARBA00022833"/>
    </source>
</evidence>
<evidence type="ECO:0000259" key="7">
    <source>
        <dbReference type="PROSITE" id="PS51999"/>
    </source>
</evidence>
<evidence type="ECO:0000256" key="4">
    <source>
        <dbReference type="PROSITE-ProRule" id="PRU01343"/>
    </source>
</evidence>
<dbReference type="InterPro" id="IPR010666">
    <property type="entry name" value="Znf_GRF"/>
</dbReference>
<organism evidence="8 10">
    <name type="scientific">Durusdinium trenchii</name>
    <dbReference type="NCBI Taxonomy" id="1381693"/>
    <lineage>
        <taxon>Eukaryota</taxon>
        <taxon>Sar</taxon>
        <taxon>Alveolata</taxon>
        <taxon>Dinophyceae</taxon>
        <taxon>Suessiales</taxon>
        <taxon>Symbiodiniaceae</taxon>
        <taxon>Durusdinium</taxon>
    </lineage>
</organism>
<feature type="region of interest" description="Disordered" evidence="6">
    <location>
        <begin position="590"/>
        <end position="634"/>
    </location>
</feature>
<feature type="region of interest" description="Disordered" evidence="6">
    <location>
        <begin position="802"/>
        <end position="829"/>
    </location>
</feature>
<evidence type="ECO:0000313" key="10">
    <source>
        <dbReference type="Proteomes" id="UP001642484"/>
    </source>
</evidence>